<keyword evidence="2" id="KW-0326">Glycosidase</keyword>
<dbReference type="CDD" id="cd06595">
    <property type="entry name" value="GH31_u1"/>
    <property type="match status" value="1"/>
</dbReference>
<dbReference type="GO" id="GO:0004553">
    <property type="term" value="F:hydrolase activity, hydrolyzing O-glycosyl compounds"/>
    <property type="evidence" value="ECO:0007669"/>
    <property type="project" value="InterPro"/>
</dbReference>
<protein>
    <submittedName>
        <fullName evidence="5">Alpha-glucosidase, family 31 of glycosyl hydrolase</fullName>
    </submittedName>
</protein>
<dbReference type="InterPro" id="IPR000322">
    <property type="entry name" value="Glyco_hydro_31_TIM"/>
</dbReference>
<keyword evidence="2 5" id="KW-0378">Hydrolase</keyword>
<evidence type="ECO:0000259" key="3">
    <source>
        <dbReference type="Pfam" id="PF01055"/>
    </source>
</evidence>
<dbReference type="SUPFAM" id="SSF51011">
    <property type="entry name" value="Glycosyl hydrolase domain"/>
    <property type="match status" value="1"/>
</dbReference>
<sequence>MVSELESKYMNNNIIKFDKARFTVLTDYLIRIEYSETGEFEDRMTQMVQNREFSEVNFDIIEKEETIEIITSMVHLYYNGGEFTNASLFADVKFNFSVYSNRWYFGEKSDGNLKGTTRTLDMIDGECPLEDGIMSKSGFAVLADKGKVLTEVGDIAGNSVSTIDLYLFAYGRDYRQALKDFYQLTGNTPQLPRFALGNWWSRYYDYSDKSYLALIDKFTDKKVPLSVSVIDMDWHKVSEVPSRFGSGWTGYSWNRNLFPNPENFIDELHQRKLKVTLNDHPADGIRAFEDLYPQVAQTLDLNTELEEAAKFDFDNPKFRKAYFEEVHGPLEKEGVDFWWIDWQQGAISKSGVDPLWLLNHYQYQNAQKKHKNNIILSRYAGPGSHRYPLGFSGDSVISWVSLDFQPYFTSTASNIGYTWWSHDIGGHMQGYKDAELSLRWLQFGVFSPINRLHSSKSEFTSKEPWHFDAVIEQSMIDFLQLRHQLIPYLYSANLITASEGRALVEPLYYEYPMEEEAYQHRNQYLLGEQLMVAPITEKMNSLLQMGSVEVWFPEGTWYDFFSGQPYDGKVSLKVYREITEMPVFAKAGAIIPLDKNPLKKEEIPSEIIWKIFPGADGEYLLLEDDNETKAEFVNGIFTVTSKKESSRKHKIIYGEHEIVSAKRGDFSIDLNGKEENFDWNFSTTLFRRLDIAEISYEQKDEILQQLSLIEEHEKQVAFIKTIENQELQNSLFELLYSGK</sequence>
<comment type="similarity">
    <text evidence="1 2">Belongs to the glycosyl hydrolase 31 family.</text>
</comment>
<dbReference type="AlphaFoldDB" id="A0A084A835"/>
<dbReference type="Gene3D" id="2.60.40.1180">
    <property type="entry name" value="Golgi alpha-mannosidase II"/>
    <property type="match status" value="2"/>
</dbReference>
<evidence type="ECO:0000256" key="2">
    <source>
        <dbReference type="RuleBase" id="RU361185"/>
    </source>
</evidence>
<organism evidence="5 6">
    <name type="scientific">Lactococcus cremoris subsp. cremoris GE214</name>
    <dbReference type="NCBI Taxonomy" id="1415168"/>
    <lineage>
        <taxon>Bacteria</taxon>
        <taxon>Bacillati</taxon>
        <taxon>Bacillota</taxon>
        <taxon>Bacilli</taxon>
        <taxon>Lactobacillales</taxon>
        <taxon>Streptococcaceae</taxon>
        <taxon>Lactococcus</taxon>
        <taxon>Lactococcus cremoris subsp. cremoris</taxon>
    </lineage>
</organism>
<dbReference type="GO" id="GO:0005975">
    <property type="term" value="P:carbohydrate metabolic process"/>
    <property type="evidence" value="ECO:0007669"/>
    <property type="project" value="InterPro"/>
</dbReference>
<comment type="caution">
    <text evidence="5">The sequence shown here is derived from an EMBL/GenBank/DDBJ whole genome shotgun (WGS) entry which is preliminary data.</text>
</comment>
<evidence type="ECO:0000313" key="6">
    <source>
        <dbReference type="Proteomes" id="UP000028401"/>
    </source>
</evidence>
<accession>A0A084A835</accession>
<proteinExistence type="inferred from homology"/>
<dbReference type="EMBL" id="AZSI01000161">
    <property type="protein sequence ID" value="KEY61464.1"/>
    <property type="molecule type" value="Genomic_DNA"/>
</dbReference>
<dbReference type="InterPro" id="IPR051816">
    <property type="entry name" value="Glycosyl_Hydrolase_31"/>
</dbReference>
<dbReference type="PANTHER" id="PTHR43863:SF2">
    <property type="entry name" value="MALTASE-GLUCOAMYLASE"/>
    <property type="match status" value="1"/>
</dbReference>
<reference evidence="5 6" key="1">
    <citation type="submission" date="2014-06" db="EMBL/GenBank/DDBJ databases">
        <title>Draft genome sequence of the putrescine producing strain Lactococcus lactis subsp cremoris GE214.</title>
        <authorList>
            <person name="Ladero V."/>
            <person name="Linares D.M."/>
            <person name="del Rio B."/>
            <person name="Mayo B."/>
            <person name="Martin M.C."/>
            <person name="Fernandez M."/>
            <person name="Alvarez M.A."/>
        </authorList>
    </citation>
    <scope>NUCLEOTIDE SEQUENCE [LARGE SCALE GENOMIC DNA]</scope>
    <source>
        <strain evidence="5 6">GE214</strain>
    </source>
</reference>
<dbReference type="Pfam" id="PF01055">
    <property type="entry name" value="Glyco_hydro_31_2nd"/>
    <property type="match status" value="1"/>
</dbReference>
<name>A0A084A835_LACLC</name>
<dbReference type="PATRIC" id="fig|1415168.3.peg.2408"/>
<gene>
    <name evidence="5" type="ORF">U725_02347</name>
</gene>
<dbReference type="Pfam" id="PF21365">
    <property type="entry name" value="Glyco_hydro_31_3rd"/>
    <property type="match status" value="1"/>
</dbReference>
<dbReference type="InterPro" id="IPR048395">
    <property type="entry name" value="Glyco_hydro_31_C"/>
</dbReference>
<evidence type="ECO:0000259" key="4">
    <source>
        <dbReference type="Pfam" id="PF21365"/>
    </source>
</evidence>
<dbReference type="SUPFAM" id="SSF51445">
    <property type="entry name" value="(Trans)glycosidases"/>
    <property type="match status" value="1"/>
</dbReference>
<dbReference type="Gene3D" id="3.20.20.80">
    <property type="entry name" value="Glycosidases"/>
    <property type="match status" value="1"/>
</dbReference>
<feature type="domain" description="Glycoside hydrolase family 31 TIM barrel" evidence="3">
    <location>
        <begin position="189"/>
        <end position="492"/>
    </location>
</feature>
<dbReference type="InterPro" id="IPR017853">
    <property type="entry name" value="GH"/>
</dbReference>
<dbReference type="InterPro" id="IPR013780">
    <property type="entry name" value="Glyco_hydro_b"/>
</dbReference>
<dbReference type="RefSeq" id="WP_051804588.1">
    <property type="nucleotide sequence ID" value="NZ_AZSI01000161.1"/>
</dbReference>
<dbReference type="Proteomes" id="UP000028401">
    <property type="component" value="Unassembled WGS sequence"/>
</dbReference>
<evidence type="ECO:0000256" key="1">
    <source>
        <dbReference type="ARBA" id="ARBA00007806"/>
    </source>
</evidence>
<feature type="domain" description="Glycosyl hydrolase family 31 C-terminal" evidence="4">
    <location>
        <begin position="501"/>
        <end position="591"/>
    </location>
</feature>
<dbReference type="PANTHER" id="PTHR43863">
    <property type="entry name" value="HYDROLASE, PUTATIVE (AFU_ORTHOLOGUE AFUA_1G03140)-RELATED"/>
    <property type="match status" value="1"/>
</dbReference>
<evidence type="ECO:0000313" key="5">
    <source>
        <dbReference type="EMBL" id="KEY61464.1"/>
    </source>
</evidence>